<evidence type="ECO:0000256" key="7">
    <source>
        <dbReference type="SAM" id="MobiDB-lite"/>
    </source>
</evidence>
<keyword evidence="2 6" id="KW-0479">Metal-binding</keyword>
<evidence type="ECO:0000256" key="4">
    <source>
        <dbReference type="ARBA" id="ARBA00022833"/>
    </source>
</evidence>
<proteinExistence type="predicted"/>
<feature type="compositionally biased region" description="Low complexity" evidence="7">
    <location>
        <begin position="25"/>
        <end position="43"/>
    </location>
</feature>
<evidence type="ECO:0000313" key="9">
    <source>
        <dbReference type="EMBL" id="CAG8435481.1"/>
    </source>
</evidence>
<evidence type="ECO:0000259" key="8">
    <source>
        <dbReference type="PROSITE" id="PS50103"/>
    </source>
</evidence>
<protein>
    <submittedName>
        <fullName evidence="9">5746_t:CDS:1</fullName>
    </submittedName>
</protein>
<dbReference type="OrthoDB" id="20729at2759"/>
<evidence type="ECO:0000256" key="1">
    <source>
        <dbReference type="ARBA" id="ARBA00004123"/>
    </source>
</evidence>
<sequence>MPVCRYFLEGRCRFGNLCRDEHVGNGNQRYNQQRNDNNNIYDQGGSGTHNNNNNNNNSKPYDERSVRTDLTKDRPIYRYSVYGPVKDEPNLIEETDYSPEELRLQYYIIMGTYGNDASYQNGVKDLENRMQMKVDSTLKDLRSALNTFESKKQQTSSFGSFATPSAYGSNVPSAFGSNTPNTFGSNTPSAFNNNPSSTYNINPSNSFGSNIPNAYGSNTPSAFNNNPPNAFNNNPPSAFGSNQPSAFGSNSIGFPQPQPPLQFGASTFGNNSLESNQNAFGSTTPAAFGGEGGGGEEAPPFIFKK</sequence>
<dbReference type="Pfam" id="PF18044">
    <property type="entry name" value="zf-CCCH_4"/>
    <property type="match status" value="1"/>
</dbReference>
<feature type="zinc finger region" description="C3H1-type" evidence="6">
    <location>
        <begin position="1"/>
        <end position="25"/>
    </location>
</feature>
<dbReference type="InterPro" id="IPR041367">
    <property type="entry name" value="Znf-CCCH_4"/>
</dbReference>
<evidence type="ECO:0000256" key="3">
    <source>
        <dbReference type="ARBA" id="ARBA00022771"/>
    </source>
</evidence>
<reference evidence="9" key="1">
    <citation type="submission" date="2021-06" db="EMBL/GenBank/DDBJ databases">
        <authorList>
            <person name="Kallberg Y."/>
            <person name="Tangrot J."/>
            <person name="Rosling A."/>
        </authorList>
    </citation>
    <scope>NUCLEOTIDE SEQUENCE</scope>
    <source>
        <strain evidence="9">AZ414A</strain>
    </source>
</reference>
<gene>
    <name evidence="9" type="ORF">DEBURN_LOCUS886</name>
</gene>
<evidence type="ECO:0000256" key="5">
    <source>
        <dbReference type="ARBA" id="ARBA00023242"/>
    </source>
</evidence>
<evidence type="ECO:0000256" key="2">
    <source>
        <dbReference type="ARBA" id="ARBA00022723"/>
    </source>
</evidence>
<dbReference type="PANTHER" id="PTHR46527:SF1">
    <property type="entry name" value="NUCLEOPORIN NUP42"/>
    <property type="match status" value="1"/>
</dbReference>
<organism evidence="9 10">
    <name type="scientific">Diversispora eburnea</name>
    <dbReference type="NCBI Taxonomy" id="1213867"/>
    <lineage>
        <taxon>Eukaryota</taxon>
        <taxon>Fungi</taxon>
        <taxon>Fungi incertae sedis</taxon>
        <taxon>Mucoromycota</taxon>
        <taxon>Glomeromycotina</taxon>
        <taxon>Glomeromycetes</taxon>
        <taxon>Diversisporales</taxon>
        <taxon>Diversisporaceae</taxon>
        <taxon>Diversispora</taxon>
    </lineage>
</organism>
<feature type="compositionally biased region" description="Basic and acidic residues" evidence="7">
    <location>
        <begin position="60"/>
        <end position="70"/>
    </location>
</feature>
<comment type="caution">
    <text evidence="9">The sequence shown here is derived from an EMBL/GenBank/DDBJ whole genome shotgun (WGS) entry which is preliminary data.</text>
</comment>
<keyword evidence="10" id="KW-1185">Reference proteome</keyword>
<dbReference type="InterPro" id="IPR000571">
    <property type="entry name" value="Znf_CCCH"/>
</dbReference>
<keyword evidence="3 6" id="KW-0863">Zinc-finger</keyword>
<evidence type="ECO:0000256" key="6">
    <source>
        <dbReference type="PROSITE-ProRule" id="PRU00723"/>
    </source>
</evidence>
<feature type="compositionally biased region" description="Polar residues" evidence="7">
    <location>
        <begin position="274"/>
        <end position="284"/>
    </location>
</feature>
<feature type="region of interest" description="Disordered" evidence="7">
    <location>
        <begin position="274"/>
        <end position="305"/>
    </location>
</feature>
<accession>A0A9N8YJ34</accession>
<feature type="region of interest" description="Disordered" evidence="7">
    <location>
        <begin position="25"/>
        <end position="70"/>
    </location>
</feature>
<dbReference type="GO" id="GO:0008270">
    <property type="term" value="F:zinc ion binding"/>
    <property type="evidence" value="ECO:0007669"/>
    <property type="project" value="UniProtKB-KW"/>
</dbReference>
<keyword evidence="4 6" id="KW-0862">Zinc</keyword>
<dbReference type="Proteomes" id="UP000789706">
    <property type="component" value="Unassembled WGS sequence"/>
</dbReference>
<evidence type="ECO:0000313" key="10">
    <source>
        <dbReference type="Proteomes" id="UP000789706"/>
    </source>
</evidence>
<comment type="subcellular location">
    <subcellularLocation>
        <location evidence="1">Nucleus</location>
    </subcellularLocation>
</comment>
<dbReference type="EMBL" id="CAJVPK010000032">
    <property type="protein sequence ID" value="CAG8435481.1"/>
    <property type="molecule type" value="Genomic_DNA"/>
</dbReference>
<dbReference type="PROSITE" id="PS50103">
    <property type="entry name" value="ZF_C3H1"/>
    <property type="match status" value="1"/>
</dbReference>
<dbReference type="PANTHER" id="PTHR46527">
    <property type="entry name" value="NUCLEOPORIN-LIKE PROTEIN 2"/>
    <property type="match status" value="1"/>
</dbReference>
<keyword evidence="5" id="KW-0539">Nucleus</keyword>
<dbReference type="InterPro" id="IPR051767">
    <property type="entry name" value="Nucleoporin_NUP42"/>
</dbReference>
<dbReference type="AlphaFoldDB" id="A0A9N8YJ34"/>
<name>A0A9N8YJ34_9GLOM</name>
<feature type="domain" description="C3H1-type" evidence="8">
    <location>
        <begin position="1"/>
        <end position="25"/>
    </location>
</feature>
<dbReference type="GO" id="GO:0005634">
    <property type="term" value="C:nucleus"/>
    <property type="evidence" value="ECO:0007669"/>
    <property type="project" value="UniProtKB-SubCell"/>
</dbReference>